<evidence type="ECO:0000313" key="2">
    <source>
        <dbReference type="EMBL" id="QQB20420.1"/>
    </source>
</evidence>
<organism evidence="2 3">
    <name type="scientific">Aeromonas jandaei</name>
    <dbReference type="NCBI Taxonomy" id="650"/>
    <lineage>
        <taxon>Bacteria</taxon>
        <taxon>Pseudomonadati</taxon>
        <taxon>Pseudomonadota</taxon>
        <taxon>Gammaproteobacteria</taxon>
        <taxon>Aeromonadales</taxon>
        <taxon>Aeromonadaceae</taxon>
        <taxon>Aeromonas</taxon>
    </lineage>
</organism>
<dbReference type="GeneID" id="69550105"/>
<accession>A0A7T4DP82</accession>
<dbReference type="Pfam" id="PF01370">
    <property type="entry name" value="Epimerase"/>
    <property type="match status" value="1"/>
</dbReference>
<reference evidence="2 3" key="1">
    <citation type="submission" date="2020-12" db="EMBL/GenBank/DDBJ databases">
        <title>FDA dAtabase for Regulatory Grade micrObial Sequences (FDA-ARGOS): Supporting development and validation of Infectious Disease Dx tests.</title>
        <authorList>
            <person name="Sproer C."/>
            <person name="Gronow S."/>
            <person name="Severitt S."/>
            <person name="Schroder I."/>
            <person name="Tallon L."/>
            <person name="Sadzewicz L."/>
            <person name="Zhao X."/>
            <person name="Boylan J."/>
            <person name="Ott S."/>
            <person name="Bowen H."/>
            <person name="Vavikolanu K."/>
            <person name="Mehta A."/>
            <person name="Aluvathingal J."/>
            <person name="Nadendla S."/>
            <person name="Lowell S."/>
            <person name="Myers T."/>
            <person name="Yan Y."/>
            <person name="Sichtig H."/>
        </authorList>
    </citation>
    <scope>NUCLEOTIDE SEQUENCE [LARGE SCALE GENOMIC DNA]</scope>
    <source>
        <strain evidence="2 3">FDAARGOS_986</strain>
    </source>
</reference>
<sequence>MLGLKLRKLLEARGHQVWLVGRGQEDDFWLELGAPRDIELPTGFKADVLFHCAASFSDDSLEGIGQNISVNVAACHQVLKLAQAAGVCSLVYAGTIGSDFELLEAGQQPNSYTLSKAQAEQWLQLGMCQLGGSFCSLRLTQLWDDEGLCCVHQPWVGRIIAYASRGMDLNMPVSLGPRNFLHVEDAATLMLLAAESRLSGIYPACAQISIDMSTLALRAYSAFNVGGRVTLDPSKKPFRLVKFSEDFTLYNRLGYFPRISILDSFDRIKYAKTATAFWPMDVS</sequence>
<gene>
    <name evidence="2" type="ORF">I6H43_02435</name>
</gene>
<proteinExistence type="predicted"/>
<dbReference type="EMBL" id="CP066092">
    <property type="protein sequence ID" value="QQB20420.1"/>
    <property type="molecule type" value="Genomic_DNA"/>
</dbReference>
<dbReference type="RefSeq" id="WP_167335514.1">
    <property type="nucleotide sequence ID" value="NZ_CP066092.1"/>
</dbReference>
<dbReference type="InterPro" id="IPR001509">
    <property type="entry name" value="Epimerase_deHydtase"/>
</dbReference>
<protein>
    <submittedName>
        <fullName evidence="2">NAD(P)-dependent oxidoreductase</fullName>
    </submittedName>
</protein>
<dbReference type="Proteomes" id="UP000595481">
    <property type="component" value="Chromosome"/>
</dbReference>
<feature type="domain" description="NAD-dependent epimerase/dehydratase" evidence="1">
    <location>
        <begin position="1"/>
        <end position="196"/>
    </location>
</feature>
<keyword evidence="3" id="KW-1185">Reference proteome</keyword>
<name>A0A7T4DP82_AERJA</name>
<dbReference type="SUPFAM" id="SSF51735">
    <property type="entry name" value="NAD(P)-binding Rossmann-fold domains"/>
    <property type="match status" value="1"/>
</dbReference>
<evidence type="ECO:0000313" key="3">
    <source>
        <dbReference type="Proteomes" id="UP000595481"/>
    </source>
</evidence>
<dbReference type="InterPro" id="IPR036291">
    <property type="entry name" value="NAD(P)-bd_dom_sf"/>
</dbReference>
<dbReference type="Gene3D" id="3.40.50.720">
    <property type="entry name" value="NAD(P)-binding Rossmann-like Domain"/>
    <property type="match status" value="1"/>
</dbReference>
<evidence type="ECO:0000259" key="1">
    <source>
        <dbReference type="Pfam" id="PF01370"/>
    </source>
</evidence>